<organism evidence="18 19">
    <name type="scientific">Lampropedia cohaerens</name>
    <dbReference type="NCBI Taxonomy" id="1610491"/>
    <lineage>
        <taxon>Bacteria</taxon>
        <taxon>Pseudomonadati</taxon>
        <taxon>Pseudomonadota</taxon>
        <taxon>Betaproteobacteria</taxon>
        <taxon>Burkholderiales</taxon>
        <taxon>Comamonadaceae</taxon>
        <taxon>Lampropedia</taxon>
    </lineage>
</organism>
<accession>A0A0U1PXA2</accession>
<dbReference type="HAMAP" id="MF_01864">
    <property type="entry name" value="tRNA_metthiotr_MiaB"/>
    <property type="match status" value="1"/>
</dbReference>
<evidence type="ECO:0000256" key="6">
    <source>
        <dbReference type="ARBA" id="ARBA00022694"/>
    </source>
</evidence>
<dbReference type="GO" id="GO:0035597">
    <property type="term" value="F:tRNA-2-methylthio-N(6)-dimethylallyladenosine(37) synthase activity"/>
    <property type="evidence" value="ECO:0007669"/>
    <property type="project" value="UniProtKB-EC"/>
</dbReference>
<dbReference type="SFLD" id="SFLDS00029">
    <property type="entry name" value="Radical_SAM"/>
    <property type="match status" value="1"/>
</dbReference>
<keyword evidence="4 14" id="KW-0808">Transferase</keyword>
<evidence type="ECO:0000256" key="11">
    <source>
        <dbReference type="ARBA" id="ARBA00050926"/>
    </source>
</evidence>
<dbReference type="InterPro" id="IPR006638">
    <property type="entry name" value="Elp3/MiaA/NifB-like_rSAM"/>
</dbReference>
<feature type="binding site" evidence="14">
    <location>
        <position position="159"/>
    </location>
    <ligand>
        <name>[4Fe-4S] cluster</name>
        <dbReference type="ChEBI" id="CHEBI:49883"/>
        <label>2</label>
        <note>4Fe-4S-S-AdoMet</note>
    </ligand>
</feature>
<feature type="domain" description="TRAM" evidence="15">
    <location>
        <begin position="377"/>
        <end position="443"/>
    </location>
</feature>
<dbReference type="FunFam" id="3.80.30.20:FF:000001">
    <property type="entry name" value="tRNA-2-methylthio-N(6)-dimethylallyladenosine synthase 2"/>
    <property type="match status" value="1"/>
</dbReference>
<dbReference type="AlphaFoldDB" id="A0A0U1PXA2"/>
<dbReference type="InterPro" id="IPR002792">
    <property type="entry name" value="TRAM_dom"/>
</dbReference>
<keyword evidence="9 14" id="KW-0411">Iron-sulfur</keyword>
<evidence type="ECO:0000313" key="18">
    <source>
        <dbReference type="EMBL" id="KKW67149.1"/>
    </source>
</evidence>
<evidence type="ECO:0000256" key="10">
    <source>
        <dbReference type="ARBA" id="ARBA00033765"/>
    </source>
</evidence>
<keyword evidence="19" id="KW-1185">Reference proteome</keyword>
<evidence type="ECO:0000256" key="4">
    <source>
        <dbReference type="ARBA" id="ARBA00022679"/>
    </source>
</evidence>
<dbReference type="PANTHER" id="PTHR43020:SF2">
    <property type="entry name" value="MITOCHONDRIAL TRNA METHYLTHIOTRANSFERASE CDK5RAP1"/>
    <property type="match status" value="1"/>
</dbReference>
<keyword evidence="3 14" id="KW-0963">Cytoplasm</keyword>
<gene>
    <name evidence="14" type="primary">miaB</name>
    <name evidence="18" type="ORF">AAV94_12575</name>
</gene>
<dbReference type="Gene3D" id="3.80.30.20">
    <property type="entry name" value="tm_1862 like domain"/>
    <property type="match status" value="1"/>
</dbReference>
<evidence type="ECO:0000256" key="3">
    <source>
        <dbReference type="ARBA" id="ARBA00022490"/>
    </source>
</evidence>
<dbReference type="Gene3D" id="3.40.50.12160">
    <property type="entry name" value="Methylthiotransferase, N-terminal domain"/>
    <property type="match status" value="1"/>
</dbReference>
<evidence type="ECO:0000256" key="7">
    <source>
        <dbReference type="ARBA" id="ARBA00022723"/>
    </source>
</evidence>
<evidence type="ECO:0000256" key="14">
    <source>
        <dbReference type="HAMAP-Rule" id="MF_01864"/>
    </source>
</evidence>
<dbReference type="CDD" id="cd01335">
    <property type="entry name" value="Radical_SAM"/>
    <property type="match status" value="1"/>
</dbReference>
<evidence type="ECO:0000259" key="17">
    <source>
        <dbReference type="PROSITE" id="PS51918"/>
    </source>
</evidence>
<dbReference type="SFLD" id="SFLDG01061">
    <property type="entry name" value="methylthiotransferase"/>
    <property type="match status" value="1"/>
</dbReference>
<evidence type="ECO:0000256" key="12">
    <source>
        <dbReference type="ARBA" id="ARBA00052380"/>
    </source>
</evidence>
<dbReference type="InterPro" id="IPR058240">
    <property type="entry name" value="rSAM_sf"/>
</dbReference>
<dbReference type="PATRIC" id="fig|1610491.3.peg.2669"/>
<dbReference type="SMART" id="SM00729">
    <property type="entry name" value="Elp3"/>
    <property type="match status" value="1"/>
</dbReference>
<dbReference type="PANTHER" id="PTHR43020">
    <property type="entry name" value="CDK5 REGULATORY SUBUNIT-ASSOCIATED PROTEIN 1"/>
    <property type="match status" value="1"/>
</dbReference>
<dbReference type="FunFam" id="3.40.50.12160:FF:000001">
    <property type="entry name" value="tRNA-2-methylthio-N(6)-dimethylallyladenosine synthase"/>
    <property type="match status" value="1"/>
</dbReference>
<feature type="domain" description="MTTase N-terminal" evidence="16">
    <location>
        <begin position="3"/>
        <end position="118"/>
    </location>
</feature>
<dbReference type="GO" id="GO:0005829">
    <property type="term" value="C:cytosol"/>
    <property type="evidence" value="ECO:0007669"/>
    <property type="project" value="TreeGrafter"/>
</dbReference>
<dbReference type="SUPFAM" id="SSF102114">
    <property type="entry name" value="Radical SAM enzymes"/>
    <property type="match status" value="1"/>
</dbReference>
<comment type="catalytic activity">
    <reaction evidence="11">
        <text>N(6)-dimethylallyladenosine(37) in tRNA + (sulfur carrier)-SH + AH2 + S-adenosyl-L-methionine = 2-thio-N(6)-dimethylallyladenosine(37) in tRNA + (sulfur carrier)-H + 5'-deoxyadenosine + L-methionine + A + H(+)</text>
        <dbReference type="Rhea" id="RHEA:36339"/>
        <dbReference type="Rhea" id="RHEA-COMP:10375"/>
        <dbReference type="Rhea" id="RHEA-COMP:10377"/>
        <dbReference type="Rhea" id="RHEA-COMP:14737"/>
        <dbReference type="Rhea" id="RHEA-COMP:14739"/>
        <dbReference type="ChEBI" id="CHEBI:13193"/>
        <dbReference type="ChEBI" id="CHEBI:15378"/>
        <dbReference type="ChEBI" id="CHEBI:17319"/>
        <dbReference type="ChEBI" id="CHEBI:17499"/>
        <dbReference type="ChEBI" id="CHEBI:29917"/>
        <dbReference type="ChEBI" id="CHEBI:57844"/>
        <dbReference type="ChEBI" id="CHEBI:59789"/>
        <dbReference type="ChEBI" id="CHEBI:64428"/>
        <dbReference type="ChEBI" id="CHEBI:74415"/>
        <dbReference type="ChEBI" id="CHEBI:74416"/>
    </reaction>
    <physiologicalReaction direction="left-to-right" evidence="11">
        <dbReference type="Rhea" id="RHEA:36340"/>
    </physiologicalReaction>
</comment>
<dbReference type="Pfam" id="PF04055">
    <property type="entry name" value="Radical_SAM"/>
    <property type="match status" value="1"/>
</dbReference>
<evidence type="ECO:0000256" key="2">
    <source>
        <dbReference type="ARBA" id="ARBA00022485"/>
    </source>
</evidence>
<dbReference type="PROSITE" id="PS51918">
    <property type="entry name" value="RADICAL_SAM"/>
    <property type="match status" value="1"/>
</dbReference>
<feature type="binding site" evidence="14">
    <location>
        <position position="155"/>
    </location>
    <ligand>
        <name>[4Fe-4S] cluster</name>
        <dbReference type="ChEBI" id="CHEBI:49883"/>
        <label>2</label>
        <note>4Fe-4S-S-AdoMet</note>
    </ligand>
</feature>
<keyword evidence="6 14" id="KW-0819">tRNA processing</keyword>
<dbReference type="InterPro" id="IPR013848">
    <property type="entry name" value="Methylthiotransferase_N"/>
</dbReference>
<evidence type="ECO:0000259" key="16">
    <source>
        <dbReference type="PROSITE" id="PS51449"/>
    </source>
</evidence>
<comment type="caution">
    <text evidence="18">The sequence shown here is derived from an EMBL/GenBank/DDBJ whole genome shotgun (WGS) entry which is preliminary data.</text>
</comment>
<evidence type="ECO:0000256" key="5">
    <source>
        <dbReference type="ARBA" id="ARBA00022691"/>
    </source>
</evidence>
<dbReference type="GO" id="GO:0051539">
    <property type="term" value="F:4 iron, 4 sulfur cluster binding"/>
    <property type="evidence" value="ECO:0007669"/>
    <property type="project" value="UniProtKB-UniRule"/>
</dbReference>
<evidence type="ECO:0000256" key="9">
    <source>
        <dbReference type="ARBA" id="ARBA00023014"/>
    </source>
</evidence>
<dbReference type="RefSeq" id="WP_046742553.1">
    <property type="nucleotide sequence ID" value="NZ_LBNQ01000037.1"/>
</dbReference>
<proteinExistence type="inferred from homology"/>
<dbReference type="SFLD" id="SFLDF00273">
    <property type="entry name" value="(dimethylallyl)adenosine_tRNA"/>
    <property type="match status" value="1"/>
</dbReference>
<dbReference type="InterPro" id="IPR005839">
    <property type="entry name" value="Methylthiotransferase"/>
</dbReference>
<dbReference type="Pfam" id="PF00919">
    <property type="entry name" value="UPF0004"/>
    <property type="match status" value="1"/>
</dbReference>
<feature type="binding site" evidence="14">
    <location>
        <position position="162"/>
    </location>
    <ligand>
        <name>[4Fe-4S] cluster</name>
        <dbReference type="ChEBI" id="CHEBI:49883"/>
        <label>2</label>
        <note>4Fe-4S-S-AdoMet</note>
    </ligand>
</feature>
<dbReference type="PROSITE" id="PS50926">
    <property type="entry name" value="TRAM"/>
    <property type="match status" value="1"/>
</dbReference>
<feature type="binding site" evidence="14">
    <location>
        <position position="49"/>
    </location>
    <ligand>
        <name>[4Fe-4S] cluster</name>
        <dbReference type="ChEBI" id="CHEBI:49883"/>
        <label>1</label>
    </ligand>
</feature>
<dbReference type="STRING" id="1610491.AAV94_12575"/>
<sequence length="447" mass="49909">MSKKVFIKTFGCQMNEYDSDKMADVLHAAQGYEKTDNVEEADLILFNTCSVREKAQEKVFSDLGRVRHLKARGVKIGVGGCVASQEGEEIIKRAPYVDVVFGPQTLHRLPQLLAEREVQARPQVDISFPEIEKFDNLPPARVEGATAFVSIMEGCSKYCSYCVVPYTRGEEVSRPFEDVLLEVADLASQGVKEINLLGQNVNAYLGKMGGTADVADFALLLEYVADIPGIERIRYTTSHPNEFTPRLIAAYDKIDKLVNHLHLPVQHGSDRILMAMKRGYTAMEYKSTVRKLRAIRPDLAMSSDFIVGFPGETEEDFAKLMKLIDDIGFDNSFSFIYSPRPGTPAANLHDDTPQEVKLRRLQTVQAAINANLQRISQERVGTVQRILVEGVSKRDNRELMGRTECNRVVNFPAPASAHRLIGQMVDVHITEAMTYTLRGEVLVAQPA</sequence>
<reference evidence="18 19" key="1">
    <citation type="submission" date="2015-05" db="EMBL/GenBank/DDBJ databases">
        <title>Draft genome sequence of Lampropedia sp. CT6, isolated from the microbial mat of a hot water spring, located at Manikaran, India.</title>
        <authorList>
            <person name="Tripathi C."/>
            <person name="Rani P."/>
            <person name="Mahato N.K."/>
            <person name="Lal R."/>
        </authorList>
    </citation>
    <scope>NUCLEOTIDE SEQUENCE [LARGE SCALE GENOMIC DNA]</scope>
    <source>
        <strain evidence="18 19">CT6</strain>
    </source>
</reference>
<keyword evidence="5 14" id="KW-0949">S-adenosyl-L-methionine</keyword>
<dbReference type="NCBIfam" id="TIGR01574">
    <property type="entry name" value="miaB-methiolase"/>
    <property type="match status" value="1"/>
</dbReference>
<comment type="catalytic activity">
    <reaction evidence="13">
        <text>N(6)-dimethylallyladenosine(37) in tRNA + (sulfur carrier)-SH + AH2 + 2 S-adenosyl-L-methionine = 2-methylsulfanyl-N(6)-dimethylallyladenosine(37) in tRNA + (sulfur carrier)-H + 5'-deoxyadenosine + L-methionine + A + S-adenosyl-L-homocysteine + 2 H(+)</text>
        <dbReference type="Rhea" id="RHEA:37067"/>
        <dbReference type="Rhea" id="RHEA-COMP:10375"/>
        <dbReference type="Rhea" id="RHEA-COMP:10376"/>
        <dbReference type="Rhea" id="RHEA-COMP:14737"/>
        <dbReference type="Rhea" id="RHEA-COMP:14739"/>
        <dbReference type="ChEBI" id="CHEBI:13193"/>
        <dbReference type="ChEBI" id="CHEBI:15378"/>
        <dbReference type="ChEBI" id="CHEBI:17319"/>
        <dbReference type="ChEBI" id="CHEBI:17499"/>
        <dbReference type="ChEBI" id="CHEBI:29917"/>
        <dbReference type="ChEBI" id="CHEBI:57844"/>
        <dbReference type="ChEBI" id="CHEBI:57856"/>
        <dbReference type="ChEBI" id="CHEBI:59789"/>
        <dbReference type="ChEBI" id="CHEBI:64428"/>
        <dbReference type="ChEBI" id="CHEBI:74415"/>
        <dbReference type="ChEBI" id="CHEBI:74417"/>
        <dbReference type="EC" id="2.8.4.3"/>
    </reaction>
    <physiologicalReaction direction="left-to-right" evidence="13">
        <dbReference type="Rhea" id="RHEA:37068"/>
    </physiologicalReaction>
</comment>
<keyword evidence="8 14" id="KW-0408">Iron</keyword>
<comment type="cofactor">
    <cofactor evidence="14">
        <name>[4Fe-4S] cluster</name>
        <dbReference type="ChEBI" id="CHEBI:49883"/>
    </cofactor>
    <text evidence="14">Binds 2 [4Fe-4S] clusters. One cluster is coordinated with 3 cysteines and an exchangeable S-adenosyl-L-methionine.</text>
</comment>
<dbReference type="Pfam" id="PF01938">
    <property type="entry name" value="TRAM"/>
    <property type="match status" value="1"/>
</dbReference>
<comment type="catalytic activity">
    <reaction evidence="12">
        <text>2-thio-N(6)-dimethylallyladenosine(37) in tRNA + S-adenosyl-L-methionine = 2-methylsulfanyl-N(6)-dimethylallyladenosine(37) in tRNA + S-adenosyl-L-homocysteine + H(+)</text>
        <dbReference type="Rhea" id="RHEA:37063"/>
        <dbReference type="Rhea" id="RHEA-COMP:10376"/>
        <dbReference type="Rhea" id="RHEA-COMP:10377"/>
        <dbReference type="ChEBI" id="CHEBI:15378"/>
        <dbReference type="ChEBI" id="CHEBI:57856"/>
        <dbReference type="ChEBI" id="CHEBI:59789"/>
        <dbReference type="ChEBI" id="CHEBI:74416"/>
        <dbReference type="ChEBI" id="CHEBI:74417"/>
    </reaction>
    <physiologicalReaction direction="left-to-right" evidence="12">
        <dbReference type="Rhea" id="RHEA:37064"/>
    </physiologicalReaction>
</comment>
<feature type="domain" description="Radical SAM core" evidence="17">
    <location>
        <begin position="141"/>
        <end position="374"/>
    </location>
</feature>
<evidence type="ECO:0000313" key="19">
    <source>
        <dbReference type="Proteomes" id="UP000050580"/>
    </source>
</evidence>
<feature type="binding site" evidence="14">
    <location>
        <position position="81"/>
    </location>
    <ligand>
        <name>[4Fe-4S] cluster</name>
        <dbReference type="ChEBI" id="CHEBI:49883"/>
        <label>1</label>
    </ligand>
</feature>
<dbReference type="InterPro" id="IPR007197">
    <property type="entry name" value="rSAM"/>
</dbReference>
<dbReference type="GO" id="GO:0046872">
    <property type="term" value="F:metal ion binding"/>
    <property type="evidence" value="ECO:0007669"/>
    <property type="project" value="UniProtKB-KW"/>
</dbReference>
<keyword evidence="7 14" id="KW-0479">Metal-binding</keyword>
<dbReference type="Proteomes" id="UP000050580">
    <property type="component" value="Unassembled WGS sequence"/>
</dbReference>
<dbReference type="PROSITE" id="PS51449">
    <property type="entry name" value="MTTASE_N"/>
    <property type="match status" value="1"/>
</dbReference>
<keyword evidence="2 14" id="KW-0004">4Fe-4S</keyword>
<evidence type="ECO:0000256" key="8">
    <source>
        <dbReference type="ARBA" id="ARBA00023004"/>
    </source>
</evidence>
<comment type="similarity">
    <text evidence="14">Belongs to the methylthiotransferase family. MiaB subfamily.</text>
</comment>
<dbReference type="PROSITE" id="PS01278">
    <property type="entry name" value="MTTASE_RADICAL"/>
    <property type="match status" value="1"/>
</dbReference>
<evidence type="ECO:0000256" key="1">
    <source>
        <dbReference type="ARBA" id="ARBA00003234"/>
    </source>
</evidence>
<comment type="subcellular location">
    <subcellularLocation>
        <location evidence="14">Cytoplasm</location>
    </subcellularLocation>
</comment>
<comment type="subunit">
    <text evidence="14">Monomer.</text>
</comment>
<dbReference type="EC" id="2.8.4.3" evidence="10 14"/>
<dbReference type="InterPro" id="IPR023404">
    <property type="entry name" value="rSAM_horseshoe"/>
</dbReference>
<dbReference type="InterPro" id="IPR038135">
    <property type="entry name" value="Methylthiotransferase_N_sf"/>
</dbReference>
<dbReference type="NCBIfam" id="TIGR00089">
    <property type="entry name" value="MiaB/RimO family radical SAM methylthiotransferase"/>
    <property type="match status" value="1"/>
</dbReference>
<evidence type="ECO:0000259" key="15">
    <source>
        <dbReference type="PROSITE" id="PS50926"/>
    </source>
</evidence>
<dbReference type="InterPro" id="IPR020612">
    <property type="entry name" value="Methylthiotransferase_CS"/>
</dbReference>
<feature type="binding site" evidence="14">
    <location>
        <position position="12"/>
    </location>
    <ligand>
        <name>[4Fe-4S] cluster</name>
        <dbReference type="ChEBI" id="CHEBI:49883"/>
        <label>1</label>
    </ligand>
</feature>
<dbReference type="OrthoDB" id="9805215at2"/>
<dbReference type="SFLD" id="SFLDG01082">
    <property type="entry name" value="B12-binding_domain_containing"/>
    <property type="match status" value="1"/>
</dbReference>
<evidence type="ECO:0000256" key="13">
    <source>
        <dbReference type="ARBA" id="ARBA00052587"/>
    </source>
</evidence>
<dbReference type="EMBL" id="LBNQ01000037">
    <property type="protein sequence ID" value="KKW67149.1"/>
    <property type="molecule type" value="Genomic_DNA"/>
</dbReference>
<dbReference type="InterPro" id="IPR006463">
    <property type="entry name" value="MiaB_methiolase"/>
</dbReference>
<protein>
    <recommendedName>
        <fullName evidence="10 14">tRNA-2-methylthio-N(6)-dimethylallyladenosine synthase</fullName>
        <ecNumber evidence="10 14">2.8.4.3</ecNumber>
    </recommendedName>
    <alternativeName>
        <fullName evidence="14">(Dimethylallyl)adenosine tRNA methylthiotransferase MiaB</fullName>
    </alternativeName>
    <alternativeName>
        <fullName evidence="14">tRNA-i(6)A37 methylthiotransferase</fullName>
    </alternativeName>
</protein>
<name>A0A0U1PXA2_9BURK</name>
<comment type="function">
    <text evidence="1 14">Catalyzes the methylthiolation of N6-(dimethylallyl)adenosine (i(6)A), leading to the formation of 2-methylthio-N6-(dimethylallyl)adenosine (ms(2)i(6)A) at position 37 in tRNAs that read codons beginning with uridine.</text>
</comment>